<dbReference type="EMBL" id="JANPWB010000014">
    <property type="protein sequence ID" value="KAJ1101734.1"/>
    <property type="molecule type" value="Genomic_DNA"/>
</dbReference>
<dbReference type="AlphaFoldDB" id="A0AAV7MGT3"/>
<evidence type="ECO:0000256" key="1">
    <source>
        <dbReference type="SAM" id="MobiDB-lite"/>
    </source>
</evidence>
<name>A0AAV7MGT3_PLEWA</name>
<protein>
    <submittedName>
        <fullName evidence="2">Uncharacterized protein</fullName>
    </submittedName>
</protein>
<reference evidence="2" key="1">
    <citation type="journal article" date="2022" name="bioRxiv">
        <title>Sequencing and chromosome-scale assembly of the giantPleurodeles waltlgenome.</title>
        <authorList>
            <person name="Brown T."/>
            <person name="Elewa A."/>
            <person name="Iarovenko S."/>
            <person name="Subramanian E."/>
            <person name="Araus A.J."/>
            <person name="Petzold A."/>
            <person name="Susuki M."/>
            <person name="Suzuki K.-i.T."/>
            <person name="Hayashi T."/>
            <person name="Toyoda A."/>
            <person name="Oliveira C."/>
            <person name="Osipova E."/>
            <person name="Leigh N.D."/>
            <person name="Simon A."/>
            <person name="Yun M.H."/>
        </authorList>
    </citation>
    <scope>NUCLEOTIDE SEQUENCE</scope>
    <source>
        <strain evidence="2">20211129_DDA</strain>
        <tissue evidence="2">Liver</tissue>
    </source>
</reference>
<organism evidence="2 3">
    <name type="scientific">Pleurodeles waltl</name>
    <name type="common">Iberian ribbed newt</name>
    <dbReference type="NCBI Taxonomy" id="8319"/>
    <lineage>
        <taxon>Eukaryota</taxon>
        <taxon>Metazoa</taxon>
        <taxon>Chordata</taxon>
        <taxon>Craniata</taxon>
        <taxon>Vertebrata</taxon>
        <taxon>Euteleostomi</taxon>
        <taxon>Amphibia</taxon>
        <taxon>Batrachia</taxon>
        <taxon>Caudata</taxon>
        <taxon>Salamandroidea</taxon>
        <taxon>Salamandridae</taxon>
        <taxon>Pleurodelinae</taxon>
        <taxon>Pleurodeles</taxon>
    </lineage>
</organism>
<proteinExistence type="predicted"/>
<keyword evidence="3" id="KW-1185">Reference proteome</keyword>
<feature type="compositionally biased region" description="Basic and acidic residues" evidence="1">
    <location>
        <begin position="112"/>
        <end position="123"/>
    </location>
</feature>
<evidence type="ECO:0000313" key="2">
    <source>
        <dbReference type="EMBL" id="KAJ1101734.1"/>
    </source>
</evidence>
<evidence type="ECO:0000313" key="3">
    <source>
        <dbReference type="Proteomes" id="UP001066276"/>
    </source>
</evidence>
<feature type="region of interest" description="Disordered" evidence="1">
    <location>
        <begin position="23"/>
        <end position="174"/>
    </location>
</feature>
<sequence length="174" mass="18067">MRTEAQDQLVACRWKSQAACIRPGLSPFQSRWDTGGRTAGGSSMEVAPHQGLGVREPSPHRGGSGQTLNRGGKHSPRGSAGEGPEGSPSGQVRVGLTALVKTPGRVAGPRRRLQEQERGRPAEAAEVGPSPAHTRGNLRRLRAGSSSRAPEQREGGTEGRAAGGDATVTLTQPG</sequence>
<dbReference type="Proteomes" id="UP001066276">
    <property type="component" value="Chromosome 10"/>
</dbReference>
<comment type="caution">
    <text evidence="2">The sequence shown here is derived from an EMBL/GenBank/DDBJ whole genome shotgun (WGS) entry which is preliminary data.</text>
</comment>
<accession>A0AAV7MGT3</accession>
<gene>
    <name evidence="2" type="ORF">NDU88_006799</name>
</gene>